<sequence>MQQLLTLINKYIVLIVLFIFLLNIFEFLIILAINSKYSKLKRQYKNVMREIGTNDIIEILSENIKKTEEFNSKLDKFRMELSMINNEMKAAIKKVGIIRYNAFNDVGSDLSFSIALLDSEDNGIVLSGIYGRNETATFAKPVERGQSKYPLSAEEIQAIDKARKAII</sequence>
<proteinExistence type="predicted"/>
<name>A0A975AVU3_9THEO</name>
<accession>A0A975AVU3</accession>
<dbReference type="Proteomes" id="UP000671913">
    <property type="component" value="Chromosome"/>
</dbReference>
<protein>
    <submittedName>
        <fullName evidence="2">DUF4446 family protein</fullName>
    </submittedName>
</protein>
<gene>
    <name evidence="2" type="ORF">ACETAC_11110</name>
</gene>
<dbReference type="AlphaFoldDB" id="A0A975AVU3"/>
<keyword evidence="1" id="KW-0472">Membrane</keyword>
<evidence type="ECO:0000256" key="1">
    <source>
        <dbReference type="SAM" id="Phobius"/>
    </source>
</evidence>
<dbReference type="InterPro" id="IPR027981">
    <property type="entry name" value="DUF4446"/>
</dbReference>
<evidence type="ECO:0000313" key="2">
    <source>
        <dbReference type="EMBL" id="QSZ27358.1"/>
    </source>
</evidence>
<feature type="transmembrane region" description="Helical" evidence="1">
    <location>
        <begin position="12"/>
        <end position="33"/>
    </location>
</feature>
<reference evidence="2" key="1">
    <citation type="submission" date="2020-08" db="EMBL/GenBank/DDBJ databases">
        <title>Genomic insights into the carbon and energy metabolism of the first obligate autotrophic acetogenic bacterium Aceticella autotrophica gen. nov., sp. nov.</title>
        <authorList>
            <person name="Toshchakov S.V."/>
            <person name="Elcheninov A.G."/>
            <person name="Kublanov I.V."/>
            <person name="Frolov E.N."/>
            <person name="Lebedinsky A.V."/>
        </authorList>
    </citation>
    <scope>NUCLEOTIDE SEQUENCE</scope>
    <source>
        <strain evidence="2">3443-3Ac</strain>
    </source>
</reference>
<keyword evidence="3" id="KW-1185">Reference proteome</keyword>
<dbReference type="KEGG" id="aaut:ACETAC_11110"/>
<evidence type="ECO:0000313" key="3">
    <source>
        <dbReference type="Proteomes" id="UP000671913"/>
    </source>
</evidence>
<organism evidence="2 3">
    <name type="scientific">Aceticella autotrophica</name>
    <dbReference type="NCBI Taxonomy" id="2755338"/>
    <lineage>
        <taxon>Bacteria</taxon>
        <taxon>Bacillati</taxon>
        <taxon>Bacillota</taxon>
        <taxon>Clostridia</taxon>
        <taxon>Thermoanaerobacterales</taxon>
        <taxon>Thermoanaerobacteraceae</taxon>
        <taxon>Aceticella</taxon>
    </lineage>
</organism>
<dbReference type="EMBL" id="CP060096">
    <property type="protein sequence ID" value="QSZ27358.1"/>
    <property type="molecule type" value="Genomic_DNA"/>
</dbReference>
<dbReference type="Pfam" id="PF14584">
    <property type="entry name" value="DUF4446"/>
    <property type="match status" value="1"/>
</dbReference>
<keyword evidence="1" id="KW-0812">Transmembrane</keyword>
<keyword evidence="1" id="KW-1133">Transmembrane helix</keyword>
<dbReference type="RefSeq" id="WP_284680052.1">
    <property type="nucleotide sequence ID" value="NZ_CP060096.1"/>
</dbReference>